<proteinExistence type="inferred from homology"/>
<evidence type="ECO:0000256" key="3">
    <source>
        <dbReference type="ARBA" id="ARBA00022679"/>
    </source>
</evidence>
<dbReference type="InterPro" id="IPR029044">
    <property type="entry name" value="Nucleotide-diphossugar_trans"/>
</dbReference>
<name>A0A0D6MHE3_9PROT</name>
<keyword evidence="6" id="KW-1185">Reference proteome</keyword>
<dbReference type="STRING" id="1231623.Tasa_004_129"/>
<evidence type="ECO:0000256" key="2">
    <source>
        <dbReference type="ARBA" id="ARBA00022676"/>
    </source>
</evidence>
<comment type="similarity">
    <text evidence="1">Belongs to the glycosyltransferase 2 family.</text>
</comment>
<dbReference type="PANTHER" id="PTHR43179:SF12">
    <property type="entry name" value="GALACTOFURANOSYLTRANSFERASE GLFT2"/>
    <property type="match status" value="1"/>
</dbReference>
<sequence length="391" mass="43400">MGKTTLTLGIGITTYNRADLLTRTLDAVQRHTLTRHVLFVANDGSADDTAERLAARESLVHVNGSNRGIACNKNRALYYLHALRHCDVVILLEDDTFPTANGWEWPWIEGAIRYGHVNLAPSHWNEDFIRGDGSVANPFVSSVLTGQCASFSAAALDQVGYMDTRFRQYGLEHVEHTFRMIGAGYGGVSDEHGAPTRPFLIRSALTVTELTKGPDMEGVRHNEPIFAALRQEPLYRHAWRTDEELAILRAEMQPFQLAGSAATRSAPWYIGAFDQRPLVLTEHNLIETAVTTAIGRILLSVTGTSARLAVEFADRSRRWLGEASDNRFVPTNDYGAATVYEFVSARDVGFGLRRNGAYLCRDLGVGGRVTIGRLEMAEWETFRFLGFALSH</sequence>
<keyword evidence="2" id="KW-0328">Glycosyltransferase</keyword>
<dbReference type="SUPFAM" id="SSF53448">
    <property type="entry name" value="Nucleotide-diphospho-sugar transferases"/>
    <property type="match status" value="1"/>
</dbReference>
<dbReference type="OrthoDB" id="7989229at2"/>
<dbReference type="InterPro" id="IPR001173">
    <property type="entry name" value="Glyco_trans_2-like"/>
</dbReference>
<feature type="domain" description="Glycosyltransferase 2-like" evidence="4">
    <location>
        <begin position="10"/>
        <end position="101"/>
    </location>
</feature>
<dbReference type="GO" id="GO:0016757">
    <property type="term" value="F:glycosyltransferase activity"/>
    <property type="evidence" value="ECO:0007669"/>
    <property type="project" value="UniProtKB-KW"/>
</dbReference>
<protein>
    <submittedName>
        <fullName evidence="5">Family 2 glycosyl transferase</fullName>
    </submittedName>
</protein>
<dbReference type="Proteomes" id="UP000032679">
    <property type="component" value="Unassembled WGS sequence"/>
</dbReference>
<evidence type="ECO:0000313" key="6">
    <source>
        <dbReference type="Proteomes" id="UP000032679"/>
    </source>
</evidence>
<dbReference type="AlphaFoldDB" id="A0A0D6MHE3"/>
<gene>
    <name evidence="5" type="ORF">Tasa_004_129</name>
</gene>
<dbReference type="Pfam" id="PF00535">
    <property type="entry name" value="Glycos_transf_2"/>
    <property type="match status" value="1"/>
</dbReference>
<dbReference type="PANTHER" id="PTHR43179">
    <property type="entry name" value="RHAMNOSYLTRANSFERASE WBBL"/>
    <property type="match status" value="1"/>
</dbReference>
<reference evidence="5" key="1">
    <citation type="submission" date="2012-10" db="EMBL/GenBank/DDBJ databases">
        <title>Genome sequencing of Tanticharoenia sakaeratensis NBRC 103193.</title>
        <authorList>
            <person name="Azuma Y."/>
            <person name="Hadano H."/>
            <person name="Hirakawa H."/>
            <person name="Matsushita K."/>
        </authorList>
    </citation>
    <scope>NUCLEOTIDE SEQUENCE [LARGE SCALE GENOMIC DNA]</scope>
    <source>
        <strain evidence="5">NBRC 103193</strain>
    </source>
</reference>
<keyword evidence="3 5" id="KW-0808">Transferase</keyword>
<evidence type="ECO:0000256" key="1">
    <source>
        <dbReference type="ARBA" id="ARBA00006739"/>
    </source>
</evidence>
<evidence type="ECO:0000259" key="4">
    <source>
        <dbReference type="Pfam" id="PF00535"/>
    </source>
</evidence>
<dbReference type="RefSeq" id="WP_048846596.1">
    <property type="nucleotide sequence ID" value="NZ_BALE01000004.1"/>
</dbReference>
<organism evidence="5 6">
    <name type="scientific">Tanticharoenia sakaeratensis NBRC 103193</name>
    <dbReference type="NCBI Taxonomy" id="1231623"/>
    <lineage>
        <taxon>Bacteria</taxon>
        <taxon>Pseudomonadati</taxon>
        <taxon>Pseudomonadota</taxon>
        <taxon>Alphaproteobacteria</taxon>
        <taxon>Acetobacterales</taxon>
        <taxon>Acetobacteraceae</taxon>
        <taxon>Tanticharoenia</taxon>
    </lineage>
</organism>
<dbReference type="Gene3D" id="3.90.550.10">
    <property type="entry name" value="Spore Coat Polysaccharide Biosynthesis Protein SpsA, Chain A"/>
    <property type="match status" value="1"/>
</dbReference>
<evidence type="ECO:0000313" key="5">
    <source>
        <dbReference type="EMBL" id="GAN53064.1"/>
    </source>
</evidence>
<comment type="caution">
    <text evidence="5">The sequence shown here is derived from an EMBL/GenBank/DDBJ whole genome shotgun (WGS) entry which is preliminary data.</text>
</comment>
<dbReference type="EMBL" id="BALE01000004">
    <property type="protein sequence ID" value="GAN53064.1"/>
    <property type="molecule type" value="Genomic_DNA"/>
</dbReference>
<accession>A0A0D6MHE3</accession>